<dbReference type="Pfam" id="PF07883">
    <property type="entry name" value="Cupin_2"/>
    <property type="match status" value="1"/>
</dbReference>
<dbReference type="EMBL" id="QTJR01000007">
    <property type="protein sequence ID" value="RDY66862.1"/>
    <property type="molecule type" value="Genomic_DNA"/>
</dbReference>
<gene>
    <name evidence="1" type="ORF">DX912_12190</name>
</gene>
<name>A0A3D8VBR2_9GAMM</name>
<dbReference type="AlphaFoldDB" id="A0A3D8VBR2"/>
<dbReference type="Proteomes" id="UP000256829">
    <property type="component" value="Unassembled WGS sequence"/>
</dbReference>
<dbReference type="RefSeq" id="WP_115842783.1">
    <property type="nucleotide sequence ID" value="NZ_CP046603.1"/>
</dbReference>
<evidence type="ECO:0000313" key="2">
    <source>
        <dbReference type="Proteomes" id="UP000256829"/>
    </source>
</evidence>
<accession>A0A3D8VBR2</accession>
<dbReference type="SUPFAM" id="SSF51182">
    <property type="entry name" value="RmlC-like cupins"/>
    <property type="match status" value="1"/>
</dbReference>
<evidence type="ECO:0000313" key="1">
    <source>
        <dbReference type="EMBL" id="RDY66862.1"/>
    </source>
</evidence>
<proteinExistence type="predicted"/>
<dbReference type="InterPro" id="IPR014710">
    <property type="entry name" value="RmlC-like_jellyroll"/>
</dbReference>
<organism evidence="1 2">
    <name type="scientific">Lysobacter soli</name>
    <dbReference type="NCBI Taxonomy" id="453783"/>
    <lineage>
        <taxon>Bacteria</taxon>
        <taxon>Pseudomonadati</taxon>
        <taxon>Pseudomonadota</taxon>
        <taxon>Gammaproteobacteria</taxon>
        <taxon>Lysobacterales</taxon>
        <taxon>Lysobacteraceae</taxon>
        <taxon>Lysobacter</taxon>
    </lineage>
</organism>
<protein>
    <submittedName>
        <fullName evidence="1">Cupin domain-containing protein</fullName>
    </submittedName>
</protein>
<dbReference type="InterPro" id="IPR013096">
    <property type="entry name" value="Cupin_2"/>
</dbReference>
<keyword evidence="2" id="KW-1185">Reference proteome</keyword>
<dbReference type="OrthoDB" id="9800684at2"/>
<dbReference type="Gene3D" id="2.60.120.10">
    <property type="entry name" value="Jelly Rolls"/>
    <property type="match status" value="1"/>
</dbReference>
<dbReference type="InterPro" id="IPR011051">
    <property type="entry name" value="RmlC_Cupin_sf"/>
</dbReference>
<sequence length="121" mass="12849">MKRLTPPCIALCALLLPAFAPAQDLVQSAGKHAKVVLDNADVRVIELNMPPGASTGMHEHTTDQLVVFLTGGTAKQVGADGATKELTRKAGDVAWSAPVKHDTTNESKTPVRTLVIELKKK</sequence>
<comment type="caution">
    <text evidence="1">The sequence shown here is derived from an EMBL/GenBank/DDBJ whole genome shotgun (WGS) entry which is preliminary data.</text>
</comment>
<reference evidence="1 2" key="1">
    <citation type="submission" date="2018-08" db="EMBL/GenBank/DDBJ databases">
        <title>Lysobacter soli KCTC 22011, whole genome shotgun sequence.</title>
        <authorList>
            <person name="Zhang X."/>
            <person name="Feng G."/>
            <person name="Zhu H."/>
        </authorList>
    </citation>
    <scope>NUCLEOTIDE SEQUENCE [LARGE SCALE GENOMIC DNA]</scope>
    <source>
        <strain evidence="1 2">KCTC 22011</strain>
    </source>
</reference>